<organism evidence="1 2">
    <name type="scientific">Citrus x changshan-huyou</name>
    <dbReference type="NCBI Taxonomy" id="2935761"/>
    <lineage>
        <taxon>Eukaryota</taxon>
        <taxon>Viridiplantae</taxon>
        <taxon>Streptophyta</taxon>
        <taxon>Embryophyta</taxon>
        <taxon>Tracheophyta</taxon>
        <taxon>Spermatophyta</taxon>
        <taxon>Magnoliopsida</taxon>
        <taxon>eudicotyledons</taxon>
        <taxon>Gunneridae</taxon>
        <taxon>Pentapetalae</taxon>
        <taxon>rosids</taxon>
        <taxon>malvids</taxon>
        <taxon>Sapindales</taxon>
        <taxon>Rutaceae</taxon>
        <taxon>Aurantioideae</taxon>
        <taxon>Citrus</taxon>
    </lineage>
</organism>
<keyword evidence="2" id="KW-1185">Reference proteome</keyword>
<dbReference type="AlphaFoldDB" id="A0AAP0MYT7"/>
<evidence type="ECO:0000313" key="1">
    <source>
        <dbReference type="EMBL" id="KAK9222442.1"/>
    </source>
</evidence>
<reference evidence="1 2" key="1">
    <citation type="submission" date="2024-05" db="EMBL/GenBank/DDBJ databases">
        <title>Haplotype-resolved chromosome-level genome assembly of Huyou (Citrus changshanensis).</title>
        <authorList>
            <person name="Miao C."/>
            <person name="Chen W."/>
            <person name="Wu Y."/>
            <person name="Wang L."/>
            <person name="Zhao S."/>
            <person name="Grierson D."/>
            <person name="Xu C."/>
            <person name="Chen K."/>
        </authorList>
    </citation>
    <scope>NUCLEOTIDE SEQUENCE [LARGE SCALE GENOMIC DNA]</scope>
    <source>
        <strain evidence="1">01-14</strain>
        <tissue evidence="1">Leaf</tissue>
    </source>
</reference>
<name>A0AAP0MYT7_9ROSI</name>
<protein>
    <submittedName>
        <fullName evidence="1">Uncharacterized protein</fullName>
    </submittedName>
</protein>
<sequence>MVKRIGKPGDTVAFQEALMDSDLADLGYMGNFLHGRIGERSALIFLLAIIVWTTNRPMEYNYDDELIALRQQIQQPLIKRPTPPEQLRLLLVPLINVLAEMILGVPIREKIRA</sequence>
<evidence type="ECO:0000313" key="2">
    <source>
        <dbReference type="Proteomes" id="UP001428341"/>
    </source>
</evidence>
<dbReference type="EMBL" id="JBCGBO010000002">
    <property type="protein sequence ID" value="KAK9222442.1"/>
    <property type="molecule type" value="Genomic_DNA"/>
</dbReference>
<proteinExistence type="predicted"/>
<accession>A0AAP0MYT7</accession>
<comment type="caution">
    <text evidence="1">The sequence shown here is derived from an EMBL/GenBank/DDBJ whole genome shotgun (WGS) entry which is preliminary data.</text>
</comment>
<gene>
    <name evidence="1" type="ORF">WN944_010877</name>
</gene>
<dbReference type="Proteomes" id="UP001428341">
    <property type="component" value="Unassembled WGS sequence"/>
</dbReference>